<organism evidence="1 2">
    <name type="scientific">Dentiscutata erythropus</name>
    <dbReference type="NCBI Taxonomy" id="1348616"/>
    <lineage>
        <taxon>Eukaryota</taxon>
        <taxon>Fungi</taxon>
        <taxon>Fungi incertae sedis</taxon>
        <taxon>Mucoromycota</taxon>
        <taxon>Glomeromycotina</taxon>
        <taxon>Glomeromycetes</taxon>
        <taxon>Diversisporales</taxon>
        <taxon>Gigasporaceae</taxon>
        <taxon>Dentiscutata</taxon>
    </lineage>
</organism>
<comment type="caution">
    <text evidence="1">The sequence shown here is derived from an EMBL/GenBank/DDBJ whole genome shotgun (WGS) entry which is preliminary data.</text>
</comment>
<accession>A0A9N9FRL6</accession>
<protein>
    <submittedName>
        <fullName evidence="1">2056_t:CDS:1</fullName>
    </submittedName>
</protein>
<proteinExistence type="predicted"/>
<gene>
    <name evidence="1" type="ORF">DERYTH_LOCUS5459</name>
</gene>
<name>A0A9N9FRL6_9GLOM</name>
<keyword evidence="2" id="KW-1185">Reference proteome</keyword>
<sequence>LTIHPDNNKITWSSDSNDIILSNDNDKIIEIIQSCYNDKTNSEVLITYSKNNTYSSQNSETIVVEDSITTSTKRRTYACDYQDTYIPKKSVILENQRNSKSKRSGCPWHINVNFPKKANRTLPEAVIREISFYTAEGNLNATIQRKLLSVKFPDITIYPRNLQNLMQKFKAASREENDASKLLKWLLTKKAEEPEWEVFWELYNKTKSLDKVFWMSPEQVQL</sequence>
<dbReference type="EMBL" id="CAJVPY010002283">
    <property type="protein sequence ID" value="CAG8555087.1"/>
    <property type="molecule type" value="Genomic_DNA"/>
</dbReference>
<evidence type="ECO:0000313" key="2">
    <source>
        <dbReference type="Proteomes" id="UP000789405"/>
    </source>
</evidence>
<reference evidence="1" key="1">
    <citation type="submission" date="2021-06" db="EMBL/GenBank/DDBJ databases">
        <authorList>
            <person name="Kallberg Y."/>
            <person name="Tangrot J."/>
            <person name="Rosling A."/>
        </authorList>
    </citation>
    <scope>NUCLEOTIDE SEQUENCE</scope>
    <source>
        <strain evidence="1">MA453B</strain>
    </source>
</reference>
<dbReference type="AlphaFoldDB" id="A0A9N9FRL6"/>
<dbReference type="OrthoDB" id="1686421at2759"/>
<dbReference type="Proteomes" id="UP000789405">
    <property type="component" value="Unassembled WGS sequence"/>
</dbReference>
<feature type="non-terminal residue" evidence="1">
    <location>
        <position position="222"/>
    </location>
</feature>
<evidence type="ECO:0000313" key="1">
    <source>
        <dbReference type="EMBL" id="CAG8555087.1"/>
    </source>
</evidence>